<keyword evidence="2" id="KW-1185">Reference proteome</keyword>
<accession>A0A9X3YI31</accession>
<evidence type="ECO:0000313" key="2">
    <source>
        <dbReference type="Proteomes" id="UP001139971"/>
    </source>
</evidence>
<reference evidence="1" key="1">
    <citation type="submission" date="2023-02" db="EMBL/GenBank/DDBJ databases">
        <title>Tahibacter soli sp. nov. isolated from soil.</title>
        <authorList>
            <person name="Baek J.H."/>
            <person name="Lee J.K."/>
            <person name="Choi D.G."/>
            <person name="Jeon C.O."/>
        </authorList>
    </citation>
    <scope>NUCLEOTIDE SEQUENCE</scope>
    <source>
        <strain evidence="1">BL</strain>
    </source>
</reference>
<dbReference type="RefSeq" id="WP_263544864.1">
    <property type="nucleotide sequence ID" value="NZ_JAOVZO020000014.1"/>
</dbReference>
<gene>
    <name evidence="1" type="ORF">OD750_009635</name>
</gene>
<sequence length="437" mass="49517">MQRLPHIWLLIAKWALANWRPDDRRPEPADEDVRFVVQSTWDAIGQLQAVEGRPAIFMRRMALQQIWLQRSFDASSIPRQLRILGELMAGSAAMARFREAFGISAAEFAVQLAHMAADAGDMLRLEALAELRPQTPRNPDHWQLIRRLLNRNVPAIHEELAALQARNTPAEVEVCEQSPLVRTPFLEAKGLGPVCIHHKLLFRNLESVVFDLARSLGARPFMNDFGPAFENFVAEVIEDLHCHSIREEELKGRLLGEGQVVDFALVFDEVLVLIDAKGIEGHYDELYHNLPAELAERLRTSLLRAADQAIATVARLPEDLRRAEIYFLCVTFKQVVVTDGIALRELTIGTEQWNHERWNSDVLTPARMFFPSVYEFESMIALATAKQIPLSEIVQGFVADNSDPATRKLLLEQHVMAQHIDLLSPSTVQTAADRLRR</sequence>
<organism evidence="1 2">
    <name type="scientific">Tahibacter soli</name>
    <dbReference type="NCBI Taxonomy" id="2983605"/>
    <lineage>
        <taxon>Bacteria</taxon>
        <taxon>Pseudomonadati</taxon>
        <taxon>Pseudomonadota</taxon>
        <taxon>Gammaproteobacteria</taxon>
        <taxon>Lysobacterales</taxon>
        <taxon>Rhodanobacteraceae</taxon>
        <taxon>Tahibacter</taxon>
    </lineage>
</organism>
<dbReference type="AlphaFoldDB" id="A0A9X3YI31"/>
<dbReference type="Proteomes" id="UP001139971">
    <property type="component" value="Unassembled WGS sequence"/>
</dbReference>
<protein>
    <submittedName>
        <fullName evidence="1">Uncharacterized protein</fullName>
    </submittedName>
</protein>
<name>A0A9X3YI31_9GAMM</name>
<dbReference type="EMBL" id="JAOVZO020000014">
    <property type="protein sequence ID" value="MDC8012804.1"/>
    <property type="molecule type" value="Genomic_DNA"/>
</dbReference>
<proteinExistence type="predicted"/>
<evidence type="ECO:0000313" key="1">
    <source>
        <dbReference type="EMBL" id="MDC8012804.1"/>
    </source>
</evidence>
<comment type="caution">
    <text evidence="1">The sequence shown here is derived from an EMBL/GenBank/DDBJ whole genome shotgun (WGS) entry which is preliminary data.</text>
</comment>